<evidence type="ECO:0000313" key="3">
    <source>
        <dbReference type="Proteomes" id="UP001164712"/>
    </source>
</evidence>
<organism evidence="2 3">
    <name type="scientific">Rouxiella chamberiensis</name>
    <dbReference type="NCBI Taxonomy" id="1513468"/>
    <lineage>
        <taxon>Bacteria</taxon>
        <taxon>Pseudomonadati</taxon>
        <taxon>Pseudomonadota</taxon>
        <taxon>Gammaproteobacteria</taxon>
        <taxon>Enterobacterales</taxon>
        <taxon>Yersiniaceae</taxon>
        <taxon>Rouxiella</taxon>
    </lineage>
</organism>
<proteinExistence type="predicted"/>
<sequence>MRRKNAAVCGNVLMGVGLVTMVGGIAFSILSQLPELGLPANMTQGAIMAIFIGALLWLVGARVGGREAVADRYYWVRHYDARCRKNHRHP</sequence>
<keyword evidence="1" id="KW-1133">Transmembrane helix</keyword>
<dbReference type="Proteomes" id="UP001164712">
    <property type="component" value="Chromosome"/>
</dbReference>
<evidence type="ECO:0000313" key="2">
    <source>
        <dbReference type="EMBL" id="WAT01895.1"/>
    </source>
</evidence>
<reference evidence="2" key="1">
    <citation type="submission" date="2022-12" db="EMBL/GenBank/DDBJ databases">
        <title>Complete genome sequence of an Australian strain of Rouxiella badensis DAR84756 and resolution of the R. badensis DSM100043 and R. chamberiensis DSM28324 genomes.</title>
        <authorList>
            <person name="Paul S."/>
            <person name="Anderson P.J."/>
            <person name="Maynard G."/>
            <person name="Dyall-Smith M."/>
            <person name="Kudinha T."/>
        </authorList>
    </citation>
    <scope>NUCLEOTIDE SEQUENCE</scope>
    <source>
        <strain evidence="2">DSM 28324</strain>
    </source>
</reference>
<protein>
    <submittedName>
        <fullName evidence="2">Stress-induced protein YchH</fullName>
    </submittedName>
</protein>
<keyword evidence="1" id="KW-0812">Transmembrane</keyword>
<dbReference type="Pfam" id="PF10762">
    <property type="entry name" value="DUF2583"/>
    <property type="match status" value="1"/>
</dbReference>
<dbReference type="InterPro" id="IPR019698">
    <property type="entry name" value="DUF2583"/>
</dbReference>
<keyword evidence="3" id="KW-1185">Reference proteome</keyword>
<name>A0ABY7HR75_9GAMM</name>
<dbReference type="EMBL" id="CP114058">
    <property type="protein sequence ID" value="WAT01895.1"/>
    <property type="molecule type" value="Genomic_DNA"/>
</dbReference>
<dbReference type="NCBIfam" id="NF007968">
    <property type="entry name" value="PRK10692.1"/>
    <property type="match status" value="1"/>
</dbReference>
<gene>
    <name evidence="2" type="primary">ychH</name>
    <name evidence="2" type="ORF">O1V66_04095</name>
</gene>
<feature type="transmembrane region" description="Helical" evidence="1">
    <location>
        <begin position="45"/>
        <end position="64"/>
    </location>
</feature>
<feature type="transmembrane region" description="Helical" evidence="1">
    <location>
        <begin position="12"/>
        <end position="33"/>
    </location>
</feature>
<evidence type="ECO:0000256" key="1">
    <source>
        <dbReference type="SAM" id="Phobius"/>
    </source>
</evidence>
<keyword evidence="1" id="KW-0472">Membrane</keyword>
<dbReference type="RefSeq" id="WP_045047057.1">
    <property type="nucleotide sequence ID" value="NZ_CP114058.1"/>
</dbReference>
<accession>A0ABY7HR75</accession>